<dbReference type="AlphaFoldDB" id="Q4RCH6"/>
<sequence length="73" mass="7377">FSHNVLDGPSPSAILAASFMAHYSPTGRPTRGPPLPRVAAGLPAGQRHDGLGGLAGRGVGLVPVSRREADGQP</sequence>
<accession>Q4RCH6</accession>
<proteinExistence type="predicted"/>
<dbReference type="EMBL" id="CAAE01018914">
    <property type="protein sequence ID" value="CAG13907.1"/>
    <property type="molecule type" value="Genomic_DNA"/>
</dbReference>
<protein>
    <submittedName>
        <fullName evidence="2">(spotted green pufferfish) hypothetical protein</fullName>
    </submittedName>
</protein>
<evidence type="ECO:0000313" key="2">
    <source>
        <dbReference type="EMBL" id="CAG13907.1"/>
    </source>
</evidence>
<feature type="non-terminal residue" evidence="2">
    <location>
        <position position="1"/>
    </location>
</feature>
<evidence type="ECO:0000256" key="1">
    <source>
        <dbReference type="SAM" id="MobiDB-lite"/>
    </source>
</evidence>
<comment type="caution">
    <text evidence="2">The sequence shown here is derived from an EMBL/GenBank/DDBJ whole genome shotgun (WGS) entry which is preliminary data.</text>
</comment>
<dbReference type="KEGG" id="tng:GSTEN00037001G001"/>
<gene>
    <name evidence="2" type="ORF">GSTENG00037001001</name>
</gene>
<reference evidence="2" key="1">
    <citation type="journal article" date="2004" name="Nature">
        <title>Genome duplication in the teleost fish Tetraodon nigroviridis reveals the early vertebrate proto-karyotype.</title>
        <authorList>
            <person name="Jaillon O."/>
            <person name="Aury J.-M."/>
            <person name="Brunet F."/>
            <person name="Petit J.-L."/>
            <person name="Stange-Thomann N."/>
            <person name="Mauceli E."/>
            <person name="Bouneau L."/>
            <person name="Fischer C."/>
            <person name="Ozouf-Costaz C."/>
            <person name="Bernot A."/>
            <person name="Nicaud S."/>
            <person name="Jaffe D."/>
            <person name="Fisher S."/>
            <person name="Lutfalla G."/>
            <person name="Dossat C."/>
            <person name="Segurens B."/>
            <person name="Dasilva C."/>
            <person name="Salanoubat M."/>
            <person name="Levy M."/>
            <person name="Boudet N."/>
            <person name="Castellano S."/>
            <person name="Anthouard V."/>
            <person name="Jubin C."/>
            <person name="Castelli V."/>
            <person name="Katinka M."/>
            <person name="Vacherie B."/>
            <person name="Biemont C."/>
            <person name="Skalli Z."/>
            <person name="Cattolico L."/>
            <person name="Poulain J."/>
            <person name="De Berardinis V."/>
            <person name="Cruaud C."/>
            <person name="Duprat S."/>
            <person name="Brottier P."/>
            <person name="Coutanceau J.-P."/>
            <person name="Gouzy J."/>
            <person name="Parra G."/>
            <person name="Lardier G."/>
            <person name="Chapple C."/>
            <person name="McKernan K.J."/>
            <person name="McEwan P."/>
            <person name="Bosak S."/>
            <person name="Kellis M."/>
            <person name="Volff J.-N."/>
            <person name="Guigo R."/>
            <person name="Zody M.C."/>
            <person name="Mesirov J."/>
            <person name="Lindblad-Toh K."/>
            <person name="Birren B."/>
            <person name="Nusbaum C."/>
            <person name="Kahn D."/>
            <person name="Robinson-Rechavi M."/>
            <person name="Laudet V."/>
            <person name="Schachter V."/>
            <person name="Quetier F."/>
            <person name="Saurin W."/>
            <person name="Scarpelli C."/>
            <person name="Wincker P."/>
            <person name="Lander E.S."/>
            <person name="Weissenbach J."/>
            <person name="Roest Crollius H."/>
        </authorList>
    </citation>
    <scope>NUCLEOTIDE SEQUENCE [LARGE SCALE GENOMIC DNA]</scope>
</reference>
<feature type="region of interest" description="Disordered" evidence="1">
    <location>
        <begin position="25"/>
        <end position="58"/>
    </location>
</feature>
<organism evidence="2">
    <name type="scientific">Tetraodon nigroviridis</name>
    <name type="common">Spotted green pufferfish</name>
    <name type="synonym">Chelonodon nigroviridis</name>
    <dbReference type="NCBI Taxonomy" id="99883"/>
    <lineage>
        <taxon>Eukaryota</taxon>
        <taxon>Metazoa</taxon>
        <taxon>Chordata</taxon>
        <taxon>Craniata</taxon>
        <taxon>Vertebrata</taxon>
        <taxon>Euteleostomi</taxon>
        <taxon>Actinopterygii</taxon>
        <taxon>Neopterygii</taxon>
        <taxon>Teleostei</taxon>
        <taxon>Neoteleostei</taxon>
        <taxon>Acanthomorphata</taxon>
        <taxon>Eupercaria</taxon>
        <taxon>Tetraodontiformes</taxon>
        <taxon>Tetradontoidea</taxon>
        <taxon>Tetraodontidae</taxon>
        <taxon>Tetraodon</taxon>
    </lineage>
</organism>
<name>Q4RCH6_TETNG</name>
<reference evidence="2" key="2">
    <citation type="submission" date="2004-02" db="EMBL/GenBank/DDBJ databases">
        <authorList>
            <consortium name="Genoscope"/>
            <consortium name="Whitehead Institute Centre for Genome Research"/>
        </authorList>
    </citation>
    <scope>NUCLEOTIDE SEQUENCE</scope>
</reference>